<reference evidence="1" key="2">
    <citation type="journal article" date="2015" name="Data Brief">
        <title>Shoot transcriptome of the giant reed, Arundo donax.</title>
        <authorList>
            <person name="Barrero R.A."/>
            <person name="Guerrero F.D."/>
            <person name="Moolhuijzen P."/>
            <person name="Goolsby J.A."/>
            <person name="Tidwell J."/>
            <person name="Bellgard S.E."/>
            <person name="Bellgard M.I."/>
        </authorList>
    </citation>
    <scope>NUCLEOTIDE SEQUENCE</scope>
    <source>
        <tissue evidence="1">Shoot tissue taken approximately 20 cm above the soil surface</tissue>
    </source>
</reference>
<dbReference type="EMBL" id="GBRH01217991">
    <property type="protein sequence ID" value="JAD79904.1"/>
    <property type="molecule type" value="Transcribed_RNA"/>
</dbReference>
<accession>A0A0A9CU78</accession>
<name>A0A0A9CU78_ARUDO</name>
<dbReference type="AlphaFoldDB" id="A0A0A9CU78"/>
<reference evidence="1" key="1">
    <citation type="submission" date="2014-09" db="EMBL/GenBank/DDBJ databases">
        <authorList>
            <person name="Magalhaes I.L.F."/>
            <person name="Oliveira U."/>
            <person name="Santos F.R."/>
            <person name="Vidigal T.H.D.A."/>
            <person name="Brescovit A.D."/>
            <person name="Santos A.J."/>
        </authorList>
    </citation>
    <scope>NUCLEOTIDE SEQUENCE</scope>
    <source>
        <tissue evidence="1">Shoot tissue taken approximately 20 cm above the soil surface</tissue>
    </source>
</reference>
<proteinExistence type="predicted"/>
<evidence type="ECO:0000313" key="1">
    <source>
        <dbReference type="EMBL" id="JAD79904.1"/>
    </source>
</evidence>
<organism evidence="1">
    <name type="scientific">Arundo donax</name>
    <name type="common">Giant reed</name>
    <name type="synonym">Donax arundinaceus</name>
    <dbReference type="NCBI Taxonomy" id="35708"/>
    <lineage>
        <taxon>Eukaryota</taxon>
        <taxon>Viridiplantae</taxon>
        <taxon>Streptophyta</taxon>
        <taxon>Embryophyta</taxon>
        <taxon>Tracheophyta</taxon>
        <taxon>Spermatophyta</taxon>
        <taxon>Magnoliopsida</taxon>
        <taxon>Liliopsida</taxon>
        <taxon>Poales</taxon>
        <taxon>Poaceae</taxon>
        <taxon>PACMAD clade</taxon>
        <taxon>Arundinoideae</taxon>
        <taxon>Arundineae</taxon>
        <taxon>Arundo</taxon>
    </lineage>
</organism>
<protein>
    <submittedName>
        <fullName evidence="1">Uncharacterized protein</fullName>
    </submittedName>
</protein>
<sequence>MPYTTCLYQDLLQQSAQSGMLSLLQQPLPVPLLLTLEPSRFVALFPLLSSAAHPAVFVRLFLQVPL</sequence>